<evidence type="ECO:0000313" key="4">
    <source>
        <dbReference type="WBParaSite" id="MCU_008469-RC"/>
    </source>
</evidence>
<dbReference type="SUPFAM" id="SSF55797">
    <property type="entry name" value="PR-1-like"/>
    <property type="match status" value="1"/>
</dbReference>
<dbReference type="InterPro" id="IPR035940">
    <property type="entry name" value="CAP_sf"/>
</dbReference>
<dbReference type="CDD" id="cd05380">
    <property type="entry name" value="CAP_euk"/>
    <property type="match status" value="1"/>
</dbReference>
<feature type="signal peptide" evidence="1">
    <location>
        <begin position="1"/>
        <end position="16"/>
    </location>
</feature>
<dbReference type="WBParaSite" id="MCU_008469-RB">
    <property type="protein sequence ID" value="MCU_008469-RB"/>
    <property type="gene ID" value="MCU_008469"/>
</dbReference>
<keyword evidence="1" id="KW-0732">Signal</keyword>
<dbReference type="WBParaSite" id="MCU_008469-RC">
    <property type="protein sequence ID" value="MCU_008469-RC"/>
    <property type="gene ID" value="MCU_008469"/>
</dbReference>
<dbReference type="SMART" id="SM00198">
    <property type="entry name" value="SCP"/>
    <property type="match status" value="1"/>
</dbReference>
<evidence type="ECO:0000259" key="2">
    <source>
        <dbReference type="SMART" id="SM00198"/>
    </source>
</evidence>
<reference evidence="3 4" key="1">
    <citation type="submission" date="2019-11" db="UniProtKB">
        <authorList>
            <consortium name="WormBaseParasite"/>
        </authorList>
    </citation>
    <scope>IDENTIFICATION</scope>
</reference>
<feature type="domain" description="SCP" evidence="2">
    <location>
        <begin position="22"/>
        <end position="144"/>
    </location>
</feature>
<evidence type="ECO:0000313" key="3">
    <source>
        <dbReference type="WBParaSite" id="MCU_008469-RB"/>
    </source>
</evidence>
<sequence>MYRFICLLTAISYVRAEFPNEKERQKILEHYMTLRENVTPTASNMQLMSYSVDLENLSQELLNFCDSSFPDSDPKFKNIGLILLISLTGNLHFSDLCKINSTSYSPDMNPCEGNCHNYKQMIWADSTGVGCSIGECKDKSNSSRVASLLLCVHKPSSLELKGNPYHNGSSCSECPDPNKCYRNQCYNGTLTTTSISTIPSSKFILIFTIFLVLCLNLQH</sequence>
<organism evidence="3">
    <name type="scientific">Mesocestoides corti</name>
    <name type="common">Flatworm</name>
    <dbReference type="NCBI Taxonomy" id="53468"/>
    <lineage>
        <taxon>Eukaryota</taxon>
        <taxon>Metazoa</taxon>
        <taxon>Spiralia</taxon>
        <taxon>Lophotrochozoa</taxon>
        <taxon>Platyhelminthes</taxon>
        <taxon>Cestoda</taxon>
        <taxon>Eucestoda</taxon>
        <taxon>Cyclophyllidea</taxon>
        <taxon>Mesocestoididae</taxon>
        <taxon>Mesocestoides</taxon>
    </lineage>
</organism>
<dbReference type="Pfam" id="PF00188">
    <property type="entry name" value="CAP"/>
    <property type="match status" value="1"/>
</dbReference>
<feature type="chain" id="PRO_5043207561" evidence="1">
    <location>
        <begin position="17"/>
        <end position="219"/>
    </location>
</feature>
<proteinExistence type="predicted"/>
<name>A0A5K3FHL1_MESCO</name>
<evidence type="ECO:0000256" key="1">
    <source>
        <dbReference type="SAM" id="SignalP"/>
    </source>
</evidence>
<accession>A0A5K3FHL1</accession>
<dbReference type="AlphaFoldDB" id="A0A5K3FHL1"/>
<dbReference type="InterPro" id="IPR014044">
    <property type="entry name" value="CAP_dom"/>
</dbReference>
<protein>
    <submittedName>
        <fullName evidence="3 4">SCP domain-containing protein</fullName>
    </submittedName>
</protein>
<dbReference type="Gene3D" id="3.40.33.10">
    <property type="entry name" value="CAP"/>
    <property type="match status" value="1"/>
</dbReference>